<evidence type="ECO:0008006" key="3">
    <source>
        <dbReference type="Google" id="ProtNLM"/>
    </source>
</evidence>
<organism evidence="1 2">
    <name type="scientific">Euphydryas editha</name>
    <name type="common">Edith's checkerspot</name>
    <dbReference type="NCBI Taxonomy" id="104508"/>
    <lineage>
        <taxon>Eukaryota</taxon>
        <taxon>Metazoa</taxon>
        <taxon>Ecdysozoa</taxon>
        <taxon>Arthropoda</taxon>
        <taxon>Hexapoda</taxon>
        <taxon>Insecta</taxon>
        <taxon>Pterygota</taxon>
        <taxon>Neoptera</taxon>
        <taxon>Endopterygota</taxon>
        <taxon>Lepidoptera</taxon>
        <taxon>Glossata</taxon>
        <taxon>Ditrysia</taxon>
        <taxon>Papilionoidea</taxon>
        <taxon>Nymphalidae</taxon>
        <taxon>Nymphalinae</taxon>
        <taxon>Euphydryas</taxon>
    </lineage>
</organism>
<dbReference type="Proteomes" id="UP001153954">
    <property type="component" value="Unassembled WGS sequence"/>
</dbReference>
<evidence type="ECO:0000313" key="2">
    <source>
        <dbReference type="Proteomes" id="UP001153954"/>
    </source>
</evidence>
<keyword evidence="2" id="KW-1185">Reference proteome</keyword>
<dbReference type="AlphaFoldDB" id="A0AAU9VAG2"/>
<name>A0AAU9VAG2_EUPED</name>
<accession>A0AAU9VAG2</accession>
<comment type="caution">
    <text evidence="1">The sequence shown here is derived from an EMBL/GenBank/DDBJ whole genome shotgun (WGS) entry which is preliminary data.</text>
</comment>
<sequence>MGHPPYSPNLAANDFCLFPHISNKLRGQRFSAREEAVDAFKNHVLEAHQTIALVLVVNFSLNSSLTGTISDFFI</sequence>
<dbReference type="GO" id="GO:0003676">
    <property type="term" value="F:nucleic acid binding"/>
    <property type="evidence" value="ECO:0007669"/>
    <property type="project" value="InterPro"/>
</dbReference>
<dbReference type="InterPro" id="IPR036397">
    <property type="entry name" value="RNaseH_sf"/>
</dbReference>
<protein>
    <recommendedName>
        <fullName evidence="3">Histone-lysine N-methyltransferase SETMAR</fullName>
    </recommendedName>
</protein>
<dbReference type="Gene3D" id="3.30.420.10">
    <property type="entry name" value="Ribonuclease H-like superfamily/Ribonuclease H"/>
    <property type="match status" value="1"/>
</dbReference>
<evidence type="ECO:0000313" key="1">
    <source>
        <dbReference type="EMBL" id="CAH2106206.1"/>
    </source>
</evidence>
<dbReference type="EMBL" id="CAKOGL010000029">
    <property type="protein sequence ID" value="CAH2106206.1"/>
    <property type="molecule type" value="Genomic_DNA"/>
</dbReference>
<reference evidence="1" key="1">
    <citation type="submission" date="2022-03" db="EMBL/GenBank/DDBJ databases">
        <authorList>
            <person name="Tunstrom K."/>
        </authorList>
    </citation>
    <scope>NUCLEOTIDE SEQUENCE</scope>
</reference>
<proteinExistence type="predicted"/>
<gene>
    <name evidence="1" type="ORF">EEDITHA_LOCUS20376</name>
</gene>